<protein>
    <recommendedName>
        <fullName evidence="3">Type II secretory pathway, pseudopilin PulG</fullName>
    </recommendedName>
</protein>
<organism evidence="1 2">
    <name type="scientific">Streptococcus porcorum</name>
    <dbReference type="NCBI Taxonomy" id="701526"/>
    <lineage>
        <taxon>Bacteria</taxon>
        <taxon>Bacillati</taxon>
        <taxon>Bacillota</taxon>
        <taxon>Bacilli</taxon>
        <taxon>Lactobacillales</taxon>
        <taxon>Streptococcaceae</taxon>
        <taxon>Streptococcus</taxon>
    </lineage>
</organism>
<reference evidence="1 2" key="1">
    <citation type="submission" date="2024-06" db="EMBL/GenBank/DDBJ databases">
        <title>Genomic Encyclopedia of Type Strains, Phase IV (KMG-IV): sequencing the most valuable type-strain genomes for metagenomic binning, comparative biology and taxonomic classification.</title>
        <authorList>
            <person name="Goeker M."/>
        </authorList>
    </citation>
    <scope>NUCLEOTIDE SEQUENCE [LARGE SCALE GENOMIC DNA]</scope>
    <source>
        <strain evidence="1 2">DSM 28302</strain>
    </source>
</reference>
<evidence type="ECO:0000313" key="2">
    <source>
        <dbReference type="Proteomes" id="UP001549037"/>
    </source>
</evidence>
<dbReference type="EMBL" id="JBEPLN010000021">
    <property type="protein sequence ID" value="MET3634647.1"/>
    <property type="molecule type" value="Genomic_DNA"/>
</dbReference>
<keyword evidence="2" id="KW-1185">Reference proteome</keyword>
<comment type="caution">
    <text evidence="1">The sequence shown here is derived from an EMBL/GenBank/DDBJ whole genome shotgun (WGS) entry which is preliminary data.</text>
</comment>
<evidence type="ECO:0008006" key="3">
    <source>
        <dbReference type="Google" id="ProtNLM"/>
    </source>
</evidence>
<gene>
    <name evidence="1" type="ORF">ABID28_001293</name>
</gene>
<dbReference type="Proteomes" id="UP001549037">
    <property type="component" value="Unassembled WGS sequence"/>
</dbReference>
<dbReference type="RefSeq" id="WP_354369164.1">
    <property type="nucleotide sequence ID" value="NZ_JBEPLN010000021.1"/>
</dbReference>
<name>A0ABV2JID8_9STRE</name>
<dbReference type="InterPro" id="IPR021749">
    <property type="entry name" value="ComGE"/>
</dbReference>
<proteinExistence type="predicted"/>
<dbReference type="Pfam" id="PF11773">
    <property type="entry name" value="ComGE"/>
    <property type="match status" value="1"/>
</dbReference>
<sequence>MSIFVAIASLTLTQIRNSRSHYQEQLQEAEILNQAKMAIQTGEKGEVEVRLSTTQITVYENGKEIWRVVKH</sequence>
<accession>A0ABV2JID8</accession>
<evidence type="ECO:0000313" key="1">
    <source>
        <dbReference type="EMBL" id="MET3634647.1"/>
    </source>
</evidence>